<gene>
    <name evidence="2" type="ORF">EPA93_29415</name>
</gene>
<accession>A0A4P6JW25</accession>
<evidence type="ECO:0000313" key="3">
    <source>
        <dbReference type="Proteomes" id="UP000290365"/>
    </source>
</evidence>
<keyword evidence="1" id="KW-0812">Transmembrane</keyword>
<organism evidence="2 3">
    <name type="scientific">Ktedonosporobacter rubrisoli</name>
    <dbReference type="NCBI Taxonomy" id="2509675"/>
    <lineage>
        <taxon>Bacteria</taxon>
        <taxon>Bacillati</taxon>
        <taxon>Chloroflexota</taxon>
        <taxon>Ktedonobacteria</taxon>
        <taxon>Ktedonobacterales</taxon>
        <taxon>Ktedonosporobacteraceae</taxon>
        <taxon>Ktedonosporobacter</taxon>
    </lineage>
</organism>
<dbReference type="Proteomes" id="UP000290365">
    <property type="component" value="Chromosome"/>
</dbReference>
<dbReference type="KEGG" id="kbs:EPA93_29415"/>
<keyword evidence="1" id="KW-0472">Membrane</keyword>
<dbReference type="RefSeq" id="WP_129890943.1">
    <property type="nucleotide sequence ID" value="NZ_CP035758.1"/>
</dbReference>
<proteinExistence type="predicted"/>
<feature type="transmembrane region" description="Helical" evidence="1">
    <location>
        <begin position="157"/>
        <end position="180"/>
    </location>
</feature>
<dbReference type="EMBL" id="CP035758">
    <property type="protein sequence ID" value="QBD79877.1"/>
    <property type="molecule type" value="Genomic_DNA"/>
</dbReference>
<protein>
    <submittedName>
        <fullName evidence="2">DUF4179 domain-containing protein</fullName>
    </submittedName>
</protein>
<sequence>MSFQAGKISSQARPDLLIGPVSLLILQDLQIIYGHEIVELLIPSRKHATVERIGAFPELGNFLALSKELTHVLQSLKEHYMSMYEQKYSDLFNHEDKGDTHEEMLHILSDLEAAYQAPQLPTAITQPFHATQRLQQRQPGKRAEIRKLTRPVRRRSVLVLLAAAALGILVLTAAAVMPLIEQSIQSALQWQSDLPDSAYKNLQLTQQSDGVSVTLEKGYADANRILLIYTYSIPKRYGNVRAEVQGTITTAQGQTLPEGMASVVETMARSSDGQIKWAGVLSFDTRSIQDTPSALHLHLVLKKFFIDVPENVKIQSEHIRVSHFANFSKALSYNFTLPFHPGRNVQIAQPQVTVQGKTVTLRSVVVTRSQTTFEFQGIADAQVVLHTPASTITDRYAETSGHRPDNEHNDVCAACSMLFISQNDLSTQTGLWTITLNKDNREWTFKVKVH</sequence>
<keyword evidence="1" id="KW-1133">Transmembrane helix</keyword>
<name>A0A4P6JW25_KTERU</name>
<evidence type="ECO:0000256" key="1">
    <source>
        <dbReference type="SAM" id="Phobius"/>
    </source>
</evidence>
<keyword evidence="3" id="KW-1185">Reference proteome</keyword>
<dbReference type="AlphaFoldDB" id="A0A4P6JW25"/>
<evidence type="ECO:0000313" key="2">
    <source>
        <dbReference type="EMBL" id="QBD79877.1"/>
    </source>
</evidence>
<reference evidence="2 3" key="1">
    <citation type="submission" date="2019-01" db="EMBL/GenBank/DDBJ databases">
        <title>Ktedonosporobacter rubrisoli SCAWS-G2.</title>
        <authorList>
            <person name="Huang Y."/>
            <person name="Yan B."/>
        </authorList>
    </citation>
    <scope>NUCLEOTIDE SEQUENCE [LARGE SCALE GENOMIC DNA]</scope>
    <source>
        <strain evidence="2 3">SCAWS-G2</strain>
    </source>
</reference>